<reference evidence="1" key="2">
    <citation type="submission" date="2021-09" db="EMBL/GenBank/DDBJ databases">
        <authorList>
            <person name="Gilroy R."/>
        </authorList>
    </citation>
    <scope>NUCLEOTIDE SEQUENCE</scope>
    <source>
        <strain evidence="1">CHK154-13316</strain>
    </source>
</reference>
<dbReference type="Proteomes" id="UP000747074">
    <property type="component" value="Unassembled WGS sequence"/>
</dbReference>
<protein>
    <submittedName>
        <fullName evidence="1">Uncharacterized protein</fullName>
    </submittedName>
</protein>
<evidence type="ECO:0000313" key="1">
    <source>
        <dbReference type="EMBL" id="HJG10318.1"/>
    </source>
</evidence>
<name>A0A921I2G7_9BACE</name>
<sequence>MNRKESEHGGKQFIEITLSGSKVRFTFVGDASGTPRENVKQMIMKAYSERIKK</sequence>
<organism evidence="1 2">
    <name type="scientific">Bacteroides xylanisolvens</name>
    <dbReference type="NCBI Taxonomy" id="371601"/>
    <lineage>
        <taxon>Bacteria</taxon>
        <taxon>Pseudomonadati</taxon>
        <taxon>Bacteroidota</taxon>
        <taxon>Bacteroidia</taxon>
        <taxon>Bacteroidales</taxon>
        <taxon>Bacteroidaceae</taxon>
        <taxon>Bacteroides</taxon>
    </lineage>
</organism>
<reference evidence="1" key="1">
    <citation type="journal article" date="2021" name="PeerJ">
        <title>Extensive microbial diversity within the chicken gut microbiome revealed by metagenomics and culture.</title>
        <authorList>
            <person name="Gilroy R."/>
            <person name="Ravi A."/>
            <person name="Getino M."/>
            <person name="Pursley I."/>
            <person name="Horton D.L."/>
            <person name="Alikhan N.F."/>
            <person name="Baker D."/>
            <person name="Gharbi K."/>
            <person name="Hall N."/>
            <person name="Watson M."/>
            <person name="Adriaenssens E.M."/>
            <person name="Foster-Nyarko E."/>
            <person name="Jarju S."/>
            <person name="Secka A."/>
            <person name="Antonio M."/>
            <person name="Oren A."/>
            <person name="Chaudhuri R.R."/>
            <person name="La Ragione R."/>
            <person name="Hildebrand F."/>
            <person name="Pallen M.J."/>
        </authorList>
    </citation>
    <scope>NUCLEOTIDE SEQUENCE</scope>
    <source>
        <strain evidence="1">CHK154-13316</strain>
    </source>
</reference>
<accession>A0A921I2G7</accession>
<dbReference type="EMBL" id="DYVL01000004">
    <property type="protein sequence ID" value="HJG10318.1"/>
    <property type="molecule type" value="Genomic_DNA"/>
</dbReference>
<evidence type="ECO:0000313" key="2">
    <source>
        <dbReference type="Proteomes" id="UP000747074"/>
    </source>
</evidence>
<dbReference type="AlphaFoldDB" id="A0A921I2G7"/>
<comment type="caution">
    <text evidence="1">The sequence shown here is derived from an EMBL/GenBank/DDBJ whole genome shotgun (WGS) entry which is preliminary data.</text>
</comment>
<proteinExistence type="predicted"/>
<gene>
    <name evidence="1" type="ORF">K8V07_00125</name>
</gene>